<dbReference type="Pfam" id="PF22848">
    <property type="entry name" value="ASD1_dom"/>
    <property type="match status" value="1"/>
</dbReference>
<dbReference type="InterPro" id="IPR013320">
    <property type="entry name" value="ConA-like_dom_sf"/>
</dbReference>
<accession>A0A7T3V674</accession>
<dbReference type="PANTHER" id="PTHR31776">
    <property type="entry name" value="ALPHA-L-ARABINOFURANOSIDASE 1"/>
    <property type="match status" value="1"/>
</dbReference>
<dbReference type="Pfam" id="PF06964">
    <property type="entry name" value="Alpha-L-AF_C"/>
    <property type="match status" value="1"/>
</dbReference>
<evidence type="ECO:0000256" key="6">
    <source>
        <dbReference type="ARBA" id="ARBA00023180"/>
    </source>
</evidence>
<dbReference type="Gene3D" id="2.60.40.1180">
    <property type="entry name" value="Golgi alpha-mannosidase II"/>
    <property type="match status" value="1"/>
</dbReference>
<dbReference type="SMART" id="SM00813">
    <property type="entry name" value="Alpha-L-AF_C"/>
    <property type="match status" value="1"/>
</dbReference>
<dbReference type="SUPFAM" id="SSF49899">
    <property type="entry name" value="Concanavalin A-like lectins/glucanases"/>
    <property type="match status" value="1"/>
</dbReference>
<dbReference type="InterPro" id="IPR013780">
    <property type="entry name" value="Glyco_hydro_b"/>
</dbReference>
<protein>
    <recommendedName>
        <fullName evidence="3">non-reducing end alpha-L-arabinofuranosidase</fullName>
        <ecNumber evidence="3">3.2.1.55</ecNumber>
    </recommendedName>
</protein>
<evidence type="ECO:0000256" key="4">
    <source>
        <dbReference type="ARBA" id="ARBA00022729"/>
    </source>
</evidence>
<keyword evidence="4 7" id="KW-0732">Signal</keyword>
<keyword evidence="6" id="KW-0325">Glycoprotein</keyword>
<feature type="domain" description="Alpha-L-arabinofuranosidase C-terminal" evidence="8">
    <location>
        <begin position="466"/>
        <end position="827"/>
    </location>
</feature>
<evidence type="ECO:0000313" key="9">
    <source>
        <dbReference type="EMBL" id="QQA01735.1"/>
    </source>
</evidence>
<dbReference type="PANTHER" id="PTHR31776:SF0">
    <property type="entry name" value="ALPHA-L-ARABINOFURANOSIDASE 1"/>
    <property type="match status" value="1"/>
</dbReference>
<evidence type="ECO:0000259" key="8">
    <source>
        <dbReference type="SMART" id="SM00813"/>
    </source>
</evidence>
<dbReference type="RefSeq" id="WP_198443290.1">
    <property type="nucleotide sequence ID" value="NZ_CBCSHE010000002.1"/>
</dbReference>
<keyword evidence="5" id="KW-0378">Hydrolase</keyword>
<gene>
    <name evidence="9" type="ORF">IWA51_03740</name>
</gene>
<dbReference type="Proteomes" id="UP000595224">
    <property type="component" value="Chromosome"/>
</dbReference>
<reference evidence="9 10" key="1">
    <citation type="submission" date="2020-11" db="EMBL/GenBank/DDBJ databases">
        <title>Treponema Peruensis nv. sp., first commensal Treponema isolated from human feces.</title>
        <authorList>
            <person name="Belkhou C."/>
            <person name="Raes J."/>
        </authorList>
    </citation>
    <scope>NUCLEOTIDE SEQUENCE [LARGE SCALE GENOMIC DNA]</scope>
    <source>
        <strain evidence="9 10">RCC2812</strain>
    </source>
</reference>
<keyword evidence="10" id="KW-1185">Reference proteome</keyword>
<comment type="catalytic activity">
    <reaction evidence="1">
        <text>Hydrolysis of terminal non-reducing alpha-L-arabinofuranoside residues in alpha-L-arabinosides.</text>
        <dbReference type="EC" id="3.2.1.55"/>
    </reaction>
</comment>
<dbReference type="InterPro" id="IPR010720">
    <property type="entry name" value="Alpha-L-AF_C"/>
</dbReference>
<name>A0A7T3V674_9SPIR</name>
<dbReference type="InterPro" id="IPR017853">
    <property type="entry name" value="GH"/>
</dbReference>
<dbReference type="EMBL" id="CP064936">
    <property type="protein sequence ID" value="QQA01735.1"/>
    <property type="molecule type" value="Genomic_DNA"/>
</dbReference>
<organism evidence="9 10">
    <name type="scientific">Treponema peruense</name>
    <dbReference type="NCBI Taxonomy" id="2787628"/>
    <lineage>
        <taxon>Bacteria</taxon>
        <taxon>Pseudomonadati</taxon>
        <taxon>Spirochaetota</taxon>
        <taxon>Spirochaetia</taxon>
        <taxon>Spirochaetales</taxon>
        <taxon>Treponemataceae</taxon>
        <taxon>Treponema</taxon>
    </lineage>
</organism>
<evidence type="ECO:0000256" key="3">
    <source>
        <dbReference type="ARBA" id="ARBA00012670"/>
    </source>
</evidence>
<feature type="chain" id="PRO_5032668147" description="non-reducing end alpha-L-arabinofuranosidase" evidence="7">
    <location>
        <begin position="26"/>
        <end position="836"/>
    </location>
</feature>
<dbReference type="GO" id="GO:0046556">
    <property type="term" value="F:alpha-L-arabinofuranosidase activity"/>
    <property type="evidence" value="ECO:0007669"/>
    <property type="project" value="UniProtKB-EC"/>
</dbReference>
<feature type="signal peptide" evidence="7">
    <location>
        <begin position="1"/>
        <end position="25"/>
    </location>
</feature>
<dbReference type="GO" id="GO:0046373">
    <property type="term" value="P:L-arabinose metabolic process"/>
    <property type="evidence" value="ECO:0007669"/>
    <property type="project" value="InterPro"/>
</dbReference>
<evidence type="ECO:0000256" key="2">
    <source>
        <dbReference type="ARBA" id="ARBA00007186"/>
    </source>
</evidence>
<dbReference type="KEGG" id="tper:IWA51_03740"/>
<proteinExistence type="inferred from homology"/>
<evidence type="ECO:0000313" key="10">
    <source>
        <dbReference type="Proteomes" id="UP000595224"/>
    </source>
</evidence>
<evidence type="ECO:0000256" key="5">
    <source>
        <dbReference type="ARBA" id="ARBA00022801"/>
    </source>
</evidence>
<dbReference type="Gene3D" id="3.20.20.80">
    <property type="entry name" value="Glycosidases"/>
    <property type="match status" value="1"/>
</dbReference>
<dbReference type="Gene3D" id="2.60.120.260">
    <property type="entry name" value="Galactose-binding domain-like"/>
    <property type="match status" value="1"/>
</dbReference>
<comment type="similarity">
    <text evidence="2">Belongs to the glycosyl hydrolase 51 family.</text>
</comment>
<evidence type="ECO:0000256" key="7">
    <source>
        <dbReference type="SAM" id="SignalP"/>
    </source>
</evidence>
<dbReference type="InterPro" id="IPR051563">
    <property type="entry name" value="Glycosyl_Hydrolase_51"/>
</dbReference>
<sequence length="836" mass="92586">MKITRKTAACTILAAGLAATAIAQGASLTADFSKKTSVSDNLYGIFYEDINYAADGGLYGEMVQNRSFEFRKSNRSPTETWKDVNISGASSKSRLRAAKTAPLNENNQVYATLTVKQAGDGMANKGYGGMPFEAGKKYPGSLYLRSPDGTIKSVTITAGGSGKNAKKAKVSIEGITTEWKKFEFTIIPEETVQNGELAVCADTVGKLDADFISLFRADIYRNEPNGFRKDLAEKLEALKPAFVRFPGGCIVHGLNLENRYEWKDTVGPVEQRKEKLNFWGYQQSYGIGFYEYFRFCEDIGAEPLPVLSVGMAHNGEISPASDYQKYAQDALDMIEWATGPATSKWGKIRAEAGHPQPFKLNYLGIGNEDCGQDYFARFKYIAEAVKEKYPHIKTIISSGYTYNDVNFHNTWSQVRAWEKGKKTAGICDLVDEHYYNESAWFLTNGKRYDNLDFYPRGEGQPKVFIGEYASWVDGRRNNLYAALTEAAYMTSIERNGDIVEISSYAPLFAKEGSTQWVPDMIWFNNSESYQTPDYYVQQLFSTNKSDNTVSYSLTQPKTAQKKNAIGGTVGLGTWSTTAQFKDIKVTDEDSKEVLYDSNAKSSKITDFRQETGAWSKSGPVIVQSSADINVRAVLNNEAQTEGIQNYTYELKAQKTGGAEGFLIMFGVKGKKLYWWNMGGWGNTQSCIEKGTADGRTIIGDAKPLNLVNGKWYDIKIEVKGDSYSCYLDGQLIHSYTDAMNFDPLYAHIGDTKDGKVIIKLVNVSGSDQNVDISLKNAPALETSAKATILCGKPEDENSFANPKKVSPVTETITGISDSFTYKTKANSVTVLKLKTK</sequence>
<evidence type="ECO:0000256" key="1">
    <source>
        <dbReference type="ARBA" id="ARBA00001462"/>
    </source>
</evidence>
<dbReference type="SUPFAM" id="SSF51445">
    <property type="entry name" value="(Trans)glycosidases"/>
    <property type="match status" value="1"/>
</dbReference>
<dbReference type="EC" id="3.2.1.55" evidence="3"/>
<dbReference type="AlphaFoldDB" id="A0A7T3V674"/>
<dbReference type="InterPro" id="IPR055235">
    <property type="entry name" value="ASD1_cat"/>
</dbReference>